<name>A0A370DPZ7_9GAMM</name>
<evidence type="ECO:0000256" key="1">
    <source>
        <dbReference type="SAM" id="MobiDB-lite"/>
    </source>
</evidence>
<comment type="caution">
    <text evidence="2">The sequence shown here is derived from an EMBL/GenBank/DDBJ whole genome shotgun (WGS) entry which is preliminary data.</text>
</comment>
<evidence type="ECO:0000313" key="3">
    <source>
        <dbReference type="Proteomes" id="UP000254771"/>
    </source>
</evidence>
<sequence length="90" mass="9950">MAEEKQLNPWVLILLAALTGSTGSLSTQWIKPSRPDPYTGTQGAEERKARKSGDSECAEDIKQLSGVINSVSNRLFIVEYKVQAQRTARE</sequence>
<protein>
    <submittedName>
        <fullName evidence="2">Uncharacterized protein</fullName>
    </submittedName>
</protein>
<dbReference type="EMBL" id="QFXE01000010">
    <property type="protein sequence ID" value="RDH86377.1"/>
    <property type="molecule type" value="Genomic_DNA"/>
</dbReference>
<keyword evidence="3" id="KW-1185">Reference proteome</keyword>
<feature type="compositionally biased region" description="Basic and acidic residues" evidence="1">
    <location>
        <begin position="44"/>
        <end position="56"/>
    </location>
</feature>
<evidence type="ECO:0000313" key="2">
    <source>
        <dbReference type="EMBL" id="RDH86377.1"/>
    </source>
</evidence>
<reference evidence="2 3" key="1">
    <citation type="journal article" date="2018" name="ISME J.">
        <title>Endosymbiont genomes yield clues of tubeworm success.</title>
        <authorList>
            <person name="Li Y."/>
            <person name="Liles M.R."/>
            <person name="Halanych K.M."/>
        </authorList>
    </citation>
    <scope>NUCLEOTIDE SEQUENCE [LARGE SCALE GENOMIC DNA]</scope>
    <source>
        <strain evidence="2">A1462</strain>
    </source>
</reference>
<dbReference type="Proteomes" id="UP000254771">
    <property type="component" value="Unassembled WGS sequence"/>
</dbReference>
<accession>A0A370DPZ7</accession>
<proteinExistence type="predicted"/>
<feature type="region of interest" description="Disordered" evidence="1">
    <location>
        <begin position="24"/>
        <end position="56"/>
    </location>
</feature>
<dbReference type="AlphaFoldDB" id="A0A370DPZ7"/>
<gene>
    <name evidence="2" type="ORF">DIZ78_09410</name>
</gene>
<organism evidence="2 3">
    <name type="scientific">endosymbiont of Escarpia spicata</name>
    <dbReference type="NCBI Taxonomy" id="2200908"/>
    <lineage>
        <taxon>Bacteria</taxon>
        <taxon>Pseudomonadati</taxon>
        <taxon>Pseudomonadota</taxon>
        <taxon>Gammaproteobacteria</taxon>
        <taxon>sulfur-oxidizing symbionts</taxon>
    </lineage>
</organism>